<dbReference type="Gene3D" id="2.60.60.20">
    <property type="entry name" value="PLAT/LH2 domain"/>
    <property type="match status" value="1"/>
</dbReference>
<evidence type="ECO:0000256" key="1">
    <source>
        <dbReference type="PROSITE-ProRule" id="PRU00152"/>
    </source>
</evidence>
<dbReference type="InterPro" id="IPR010417">
    <property type="entry name" value="Embryo-specific_ATS3"/>
</dbReference>
<dbReference type="AlphaFoldDB" id="A0AAN9ENQ9"/>
<comment type="caution">
    <text evidence="1">Lacks conserved residue(s) required for the propagation of feature annotation.</text>
</comment>
<gene>
    <name evidence="3" type="ORF">RIF29_32778</name>
</gene>
<keyword evidence="4" id="KW-1185">Reference proteome</keyword>
<dbReference type="InterPro" id="IPR001024">
    <property type="entry name" value="PLAT/LH2_dom"/>
</dbReference>
<proteinExistence type="predicted"/>
<dbReference type="SUPFAM" id="SSF49723">
    <property type="entry name" value="Lipase/lipooxygenase domain (PLAT/LH2 domain)"/>
    <property type="match status" value="1"/>
</dbReference>
<dbReference type="Proteomes" id="UP001372338">
    <property type="component" value="Unassembled WGS sequence"/>
</dbReference>
<dbReference type="InterPro" id="IPR036392">
    <property type="entry name" value="PLAT/LH2_dom_sf"/>
</dbReference>
<comment type="caution">
    <text evidence="3">The sequence shown here is derived from an EMBL/GenBank/DDBJ whole genome shotgun (WGS) entry which is preliminary data.</text>
</comment>
<protein>
    <recommendedName>
        <fullName evidence="2">PLAT domain-containing protein</fullName>
    </recommendedName>
</protein>
<dbReference type="PANTHER" id="PTHR31718">
    <property type="entry name" value="PLAT DOMAIN-CONTAINING PROTEIN"/>
    <property type="match status" value="1"/>
</dbReference>
<feature type="domain" description="PLAT" evidence="2">
    <location>
        <begin position="47"/>
        <end position="173"/>
    </location>
</feature>
<name>A0AAN9ENQ9_CROPI</name>
<accession>A0AAN9ENQ9</accession>
<dbReference type="PROSITE" id="PS50095">
    <property type="entry name" value="PLAT"/>
    <property type="match status" value="1"/>
</dbReference>
<dbReference type="PANTHER" id="PTHR31718:SF47">
    <property type="entry name" value="OS06G0206401 PROTEIN"/>
    <property type="match status" value="1"/>
</dbReference>
<evidence type="ECO:0000313" key="3">
    <source>
        <dbReference type="EMBL" id="KAK7258225.1"/>
    </source>
</evidence>
<evidence type="ECO:0000259" key="2">
    <source>
        <dbReference type="PROSITE" id="PS50095"/>
    </source>
</evidence>
<sequence length="199" mass="22125">MAIQLRVACKINDIIDYDSHKMKNRLLSFLFVGFFLCAAARGDSHECVYTMYVKTGSIINGGTDSKISVTLGDSTGRTVWIPNIRRWGLMGSTHDYFERGNLDAFTGRGPCIGTPICTLNLISDGSGDHHGWYCDSVEVTSIGLHRRCSQSTFFVDQWLALDAPPYQLSAVLDHCNRTLPHHDGKLILRSRDPKISSSI</sequence>
<dbReference type="EMBL" id="JAYWIO010000006">
    <property type="protein sequence ID" value="KAK7258225.1"/>
    <property type="molecule type" value="Genomic_DNA"/>
</dbReference>
<dbReference type="Pfam" id="PF06232">
    <property type="entry name" value="ATS3"/>
    <property type="match status" value="1"/>
</dbReference>
<reference evidence="3 4" key="1">
    <citation type="submission" date="2024-01" db="EMBL/GenBank/DDBJ databases">
        <title>The genomes of 5 underutilized Papilionoideae crops provide insights into root nodulation and disease resistanc.</title>
        <authorList>
            <person name="Yuan L."/>
        </authorList>
    </citation>
    <scope>NUCLEOTIDE SEQUENCE [LARGE SCALE GENOMIC DNA]</scope>
    <source>
        <strain evidence="3">ZHUSHIDOU_FW_LH</strain>
        <tissue evidence="3">Leaf</tissue>
    </source>
</reference>
<organism evidence="3 4">
    <name type="scientific">Crotalaria pallida</name>
    <name type="common">Smooth rattlebox</name>
    <name type="synonym">Crotalaria striata</name>
    <dbReference type="NCBI Taxonomy" id="3830"/>
    <lineage>
        <taxon>Eukaryota</taxon>
        <taxon>Viridiplantae</taxon>
        <taxon>Streptophyta</taxon>
        <taxon>Embryophyta</taxon>
        <taxon>Tracheophyta</taxon>
        <taxon>Spermatophyta</taxon>
        <taxon>Magnoliopsida</taxon>
        <taxon>eudicotyledons</taxon>
        <taxon>Gunneridae</taxon>
        <taxon>Pentapetalae</taxon>
        <taxon>rosids</taxon>
        <taxon>fabids</taxon>
        <taxon>Fabales</taxon>
        <taxon>Fabaceae</taxon>
        <taxon>Papilionoideae</taxon>
        <taxon>50 kb inversion clade</taxon>
        <taxon>genistoids sensu lato</taxon>
        <taxon>core genistoids</taxon>
        <taxon>Crotalarieae</taxon>
        <taxon>Crotalaria</taxon>
    </lineage>
</organism>
<evidence type="ECO:0000313" key="4">
    <source>
        <dbReference type="Proteomes" id="UP001372338"/>
    </source>
</evidence>